<evidence type="ECO:0000256" key="1">
    <source>
        <dbReference type="ARBA" id="ARBA00008918"/>
    </source>
</evidence>
<dbReference type="OrthoDB" id="9804759at2"/>
<feature type="domain" description="Coenzyme Q-binding protein COQ10 START" evidence="3">
    <location>
        <begin position="12"/>
        <end position="135"/>
    </location>
</feature>
<evidence type="ECO:0000256" key="2">
    <source>
        <dbReference type="ARBA" id="ARBA00022649"/>
    </source>
</evidence>
<comment type="similarity">
    <text evidence="1">Belongs to the ribosome association toxin RatA family.</text>
</comment>
<dbReference type="PANTHER" id="PTHR12901">
    <property type="entry name" value="SPERM PROTEIN HOMOLOG"/>
    <property type="match status" value="1"/>
</dbReference>
<dbReference type="AlphaFoldDB" id="A0A1X7AE61"/>
<dbReference type="Proteomes" id="UP000196573">
    <property type="component" value="Unassembled WGS sequence"/>
</dbReference>
<dbReference type="RefSeq" id="WP_087105707.1">
    <property type="nucleotide sequence ID" value="NZ_CBCSCN010000012.1"/>
</dbReference>
<dbReference type="PANTHER" id="PTHR12901:SF10">
    <property type="entry name" value="COENZYME Q-BINDING PROTEIN COQ10, MITOCHONDRIAL"/>
    <property type="match status" value="1"/>
</dbReference>
<keyword evidence="5" id="KW-1185">Reference proteome</keyword>
<dbReference type="SUPFAM" id="SSF55961">
    <property type="entry name" value="Bet v1-like"/>
    <property type="match status" value="1"/>
</dbReference>
<dbReference type="Pfam" id="PF03364">
    <property type="entry name" value="Polyketide_cyc"/>
    <property type="match status" value="1"/>
</dbReference>
<evidence type="ECO:0000259" key="3">
    <source>
        <dbReference type="Pfam" id="PF03364"/>
    </source>
</evidence>
<evidence type="ECO:0000313" key="5">
    <source>
        <dbReference type="Proteomes" id="UP000196573"/>
    </source>
</evidence>
<dbReference type="InterPro" id="IPR005031">
    <property type="entry name" value="COQ10_START"/>
</dbReference>
<evidence type="ECO:0000313" key="4">
    <source>
        <dbReference type="EMBL" id="SMA31476.1"/>
    </source>
</evidence>
<accession>A0A1X7AE61</accession>
<name>A0A1X7AE61_9GAMM</name>
<dbReference type="CDD" id="cd07813">
    <property type="entry name" value="COQ10p_like"/>
    <property type="match status" value="1"/>
</dbReference>
<dbReference type="InterPro" id="IPR044996">
    <property type="entry name" value="COQ10-like"/>
</dbReference>
<dbReference type="Gene3D" id="3.30.530.20">
    <property type="match status" value="1"/>
</dbReference>
<proteinExistence type="inferred from homology"/>
<dbReference type="GO" id="GO:0045333">
    <property type="term" value="P:cellular respiration"/>
    <property type="evidence" value="ECO:0007669"/>
    <property type="project" value="InterPro"/>
</dbReference>
<dbReference type="InterPro" id="IPR023393">
    <property type="entry name" value="START-like_dom_sf"/>
</dbReference>
<dbReference type="GO" id="GO:0048039">
    <property type="term" value="F:ubiquinone binding"/>
    <property type="evidence" value="ECO:0007669"/>
    <property type="project" value="InterPro"/>
</dbReference>
<gene>
    <name evidence="4" type="primary">pasT</name>
    <name evidence="4" type="ORF">EHSB41UT_00017</name>
</gene>
<protein>
    <submittedName>
        <fullName evidence="4">Persistence and stress-resistance toxin PasT</fullName>
    </submittedName>
</protein>
<sequence length="143" mass="15776">MKTIERSALVMHSAQQMYDLVNNVEDYAAFLPWCAGVEVFEKTETAQEARLDISRAGVKASFITRNAMVPGERIDIALKEGPFSSLTGTWSFTALAEDACKVSLDLSFEMKSSMLSSAVGKVFEQVAATMVDAFCQRADQVYR</sequence>
<reference evidence="4 5" key="1">
    <citation type="submission" date="2017-03" db="EMBL/GenBank/DDBJ databases">
        <authorList>
            <person name="Afonso C.L."/>
            <person name="Miller P.J."/>
            <person name="Scott M.A."/>
            <person name="Spackman E."/>
            <person name="Goraichik I."/>
            <person name="Dimitrov K.M."/>
            <person name="Suarez D.L."/>
            <person name="Swayne D.E."/>
        </authorList>
    </citation>
    <scope>NUCLEOTIDE SEQUENCE [LARGE SCALE GENOMIC DNA]</scope>
    <source>
        <strain evidence="4">SB41UT1</strain>
    </source>
</reference>
<dbReference type="EMBL" id="FWPT01000001">
    <property type="protein sequence ID" value="SMA31476.1"/>
    <property type="molecule type" value="Genomic_DNA"/>
</dbReference>
<keyword evidence="2" id="KW-1277">Toxin-antitoxin system</keyword>
<organism evidence="4 5">
    <name type="scientific">Parendozoicomonas haliclonae</name>
    <dbReference type="NCBI Taxonomy" id="1960125"/>
    <lineage>
        <taxon>Bacteria</taxon>
        <taxon>Pseudomonadati</taxon>
        <taxon>Pseudomonadota</taxon>
        <taxon>Gammaproteobacteria</taxon>
        <taxon>Oceanospirillales</taxon>
        <taxon>Endozoicomonadaceae</taxon>
        <taxon>Parendozoicomonas</taxon>
    </lineage>
</organism>